<keyword evidence="11" id="KW-1185">Reference proteome</keyword>
<evidence type="ECO:0000256" key="7">
    <source>
        <dbReference type="ARBA" id="ARBA00023136"/>
    </source>
</evidence>
<keyword evidence="3 8" id="KW-0813">Transport</keyword>
<comment type="subcellular location">
    <subcellularLocation>
        <location evidence="1 8">Cell membrane</location>
        <topology evidence="1 8">Multi-pass membrane protein</topology>
    </subcellularLocation>
</comment>
<dbReference type="EMBL" id="CP055263">
    <property type="protein sequence ID" value="QNF27079.1"/>
    <property type="molecule type" value="Genomic_DNA"/>
</dbReference>
<evidence type="ECO:0000313" key="10">
    <source>
        <dbReference type="EMBL" id="QNF27079.1"/>
    </source>
</evidence>
<comment type="similarity">
    <text evidence="2 8">Belongs to the major facilitator superfamily. Bcr/CmlA family.</text>
</comment>
<dbReference type="InterPro" id="IPR001958">
    <property type="entry name" value="Tet-R_TetA/multi-R_MdtG-like"/>
</dbReference>
<feature type="domain" description="Major facilitator superfamily (MFS) profile" evidence="9">
    <location>
        <begin position="20"/>
        <end position="405"/>
    </location>
</feature>
<dbReference type="Pfam" id="PF07690">
    <property type="entry name" value="MFS_1"/>
    <property type="match status" value="1"/>
</dbReference>
<organism evidence="10 11">
    <name type="scientific">Metabacillus elymi</name>
    <dbReference type="NCBI Taxonomy" id="2745198"/>
    <lineage>
        <taxon>Bacteria</taxon>
        <taxon>Bacillati</taxon>
        <taxon>Bacillota</taxon>
        <taxon>Bacilli</taxon>
        <taxon>Bacillales</taxon>
        <taxon>Bacillaceae</taxon>
        <taxon>Metabacillus</taxon>
    </lineage>
</organism>
<feature type="transmembrane region" description="Helical" evidence="8">
    <location>
        <begin position="380"/>
        <end position="401"/>
    </location>
</feature>
<dbReference type="PANTHER" id="PTHR23502:SF132">
    <property type="entry name" value="POLYAMINE TRANSPORTER 2-RELATED"/>
    <property type="match status" value="1"/>
</dbReference>
<dbReference type="NCBIfam" id="TIGR00710">
    <property type="entry name" value="efflux_Bcr_CflA"/>
    <property type="match status" value="1"/>
</dbReference>
<name>A0ABX6RZG9_9BACI</name>
<evidence type="ECO:0000256" key="6">
    <source>
        <dbReference type="ARBA" id="ARBA00022989"/>
    </source>
</evidence>
<evidence type="ECO:0000256" key="4">
    <source>
        <dbReference type="ARBA" id="ARBA00022475"/>
    </source>
</evidence>
<feature type="transmembrane region" description="Helical" evidence="8">
    <location>
        <begin position="178"/>
        <end position="197"/>
    </location>
</feature>
<dbReference type="InterPro" id="IPR004812">
    <property type="entry name" value="Efflux_drug-R_Bcr/CmlA"/>
</dbReference>
<dbReference type="Proteomes" id="UP000515490">
    <property type="component" value="Chromosome"/>
</dbReference>
<accession>A0ABX6RZG9</accession>
<feature type="transmembrane region" description="Helical" evidence="8">
    <location>
        <begin position="58"/>
        <end position="78"/>
    </location>
</feature>
<evidence type="ECO:0000256" key="1">
    <source>
        <dbReference type="ARBA" id="ARBA00004651"/>
    </source>
</evidence>
<keyword evidence="4 8" id="KW-1003">Cell membrane</keyword>
<dbReference type="Gene3D" id="1.20.1720.10">
    <property type="entry name" value="Multidrug resistance protein D"/>
    <property type="match status" value="1"/>
</dbReference>
<feature type="transmembrane region" description="Helical" evidence="8">
    <location>
        <begin position="147"/>
        <end position="166"/>
    </location>
</feature>
<feature type="transmembrane region" description="Helical" evidence="8">
    <location>
        <begin position="118"/>
        <end position="135"/>
    </location>
</feature>
<dbReference type="SUPFAM" id="SSF103473">
    <property type="entry name" value="MFS general substrate transporter"/>
    <property type="match status" value="1"/>
</dbReference>
<feature type="transmembrane region" description="Helical" evidence="8">
    <location>
        <begin position="227"/>
        <end position="251"/>
    </location>
</feature>
<gene>
    <name evidence="10" type="ORF">HUW50_05750</name>
</gene>
<evidence type="ECO:0000256" key="3">
    <source>
        <dbReference type="ARBA" id="ARBA00022448"/>
    </source>
</evidence>
<dbReference type="PROSITE" id="PS50850">
    <property type="entry name" value="MFS"/>
    <property type="match status" value="1"/>
</dbReference>
<sequence>MINSLSKLDIATNKPKKSKRLWIAFVLGTLVAFGPLSIDMYLPALPQMANELKTTPSLIQLSLTFFLLGLSLGQLFTGPLSDVHGRRKPLLIGLVIYFIASLLCVFSPSIWIFIFLRFIQGLAASSGVVISRAVVRDLYSGSELTKFFSLLALFNGVAPIVAPVIGSQLLHIAPWQGIFVTLSLIGLVMFFIVLFGLPDTLPNELRSKGGIKKTLTTFKSLLVDRSFIGYALSQGLIYAAMFAYIAGSPFILQNIYNVSPQEYSIIFAINGIGIVIASQITGKLAGHISERRLFVLGLIIAFIGAITLLIMLILNIGLSTILLPLFFVVSSIGIVSTSGSSLAMQNQGRSAGSASALLGVLMLLLGGIASPLVGLGNNSAITMGIVIIIVSIGSILSYLLLAPRREHESKQNSNSVSM</sequence>
<feature type="transmembrane region" description="Helical" evidence="8">
    <location>
        <begin position="90"/>
        <end position="112"/>
    </location>
</feature>
<evidence type="ECO:0000256" key="5">
    <source>
        <dbReference type="ARBA" id="ARBA00022692"/>
    </source>
</evidence>
<dbReference type="PANTHER" id="PTHR23502">
    <property type="entry name" value="MAJOR FACILITATOR SUPERFAMILY"/>
    <property type="match status" value="1"/>
</dbReference>
<evidence type="ECO:0000259" key="9">
    <source>
        <dbReference type="PROSITE" id="PS50850"/>
    </source>
</evidence>
<evidence type="ECO:0000256" key="2">
    <source>
        <dbReference type="ARBA" id="ARBA00006236"/>
    </source>
</evidence>
<dbReference type="CDD" id="cd17320">
    <property type="entry name" value="MFS_MdfA_MDR_like"/>
    <property type="match status" value="1"/>
</dbReference>
<dbReference type="PRINTS" id="PR01035">
    <property type="entry name" value="TCRTETA"/>
</dbReference>
<keyword evidence="5 8" id="KW-0812">Transmembrane</keyword>
<dbReference type="InterPro" id="IPR036259">
    <property type="entry name" value="MFS_trans_sf"/>
</dbReference>
<dbReference type="InterPro" id="IPR020846">
    <property type="entry name" value="MFS_dom"/>
</dbReference>
<evidence type="ECO:0000313" key="11">
    <source>
        <dbReference type="Proteomes" id="UP000515490"/>
    </source>
</evidence>
<keyword evidence="7 8" id="KW-0472">Membrane</keyword>
<feature type="transmembrane region" description="Helical" evidence="8">
    <location>
        <begin position="322"/>
        <end position="344"/>
    </location>
</feature>
<feature type="transmembrane region" description="Helical" evidence="8">
    <location>
        <begin position="356"/>
        <end position="374"/>
    </location>
</feature>
<protein>
    <recommendedName>
        <fullName evidence="8">Bcr/CflA family efflux transporter</fullName>
    </recommendedName>
</protein>
<feature type="transmembrane region" description="Helical" evidence="8">
    <location>
        <begin position="293"/>
        <end position="316"/>
    </location>
</feature>
<feature type="transmembrane region" description="Helical" evidence="8">
    <location>
        <begin position="21"/>
        <end position="38"/>
    </location>
</feature>
<dbReference type="InterPro" id="IPR011701">
    <property type="entry name" value="MFS"/>
</dbReference>
<evidence type="ECO:0000256" key="8">
    <source>
        <dbReference type="RuleBase" id="RU365088"/>
    </source>
</evidence>
<proteinExistence type="inferred from homology"/>
<keyword evidence="6 8" id="KW-1133">Transmembrane helix</keyword>
<feature type="transmembrane region" description="Helical" evidence="8">
    <location>
        <begin position="263"/>
        <end position="281"/>
    </location>
</feature>
<reference evidence="10 11" key="1">
    <citation type="submission" date="2020-06" db="EMBL/GenBank/DDBJ databases">
        <title>Metabacillus dokdonensis sp. nov., isolated from the rhizosphere of Elymus tsukushiensis, a plant native to the Dokdo Islands, Republic of Korea.</title>
        <authorList>
            <person name="Lee S.Y."/>
            <person name="Hwang Y.J."/>
            <person name="Son J.S."/>
            <person name="Ghim S.Y."/>
        </authorList>
    </citation>
    <scope>NUCLEOTIDE SEQUENCE [LARGE SCALE GENOMIC DNA]</scope>
    <source>
        <strain evidence="10 11">KUDC1714</strain>
    </source>
</reference>